<evidence type="ECO:0000256" key="5">
    <source>
        <dbReference type="ARBA" id="ARBA00023136"/>
    </source>
</evidence>
<dbReference type="CDD" id="cd00063">
    <property type="entry name" value="FN3"/>
    <property type="match status" value="2"/>
</dbReference>
<comment type="subcellular location">
    <subcellularLocation>
        <location evidence="1">Membrane</location>
        <topology evidence="1">Single-pass membrane protein</topology>
    </subcellularLocation>
</comment>
<dbReference type="InterPro" id="IPR007110">
    <property type="entry name" value="Ig-like_dom"/>
</dbReference>
<evidence type="ECO:0000256" key="9">
    <source>
        <dbReference type="SAM" id="Phobius"/>
    </source>
</evidence>
<dbReference type="Pfam" id="PF00041">
    <property type="entry name" value="fn3"/>
    <property type="match status" value="2"/>
</dbReference>
<feature type="domain" description="Fibronectin type-III" evidence="11">
    <location>
        <begin position="289"/>
        <end position="383"/>
    </location>
</feature>
<feature type="region of interest" description="Disordered" evidence="8">
    <location>
        <begin position="623"/>
        <end position="652"/>
    </location>
</feature>
<feature type="domain" description="Ig-like" evidence="10">
    <location>
        <begin position="132"/>
        <end position="215"/>
    </location>
</feature>
<dbReference type="SUPFAM" id="SSF48726">
    <property type="entry name" value="Immunoglobulin"/>
    <property type="match status" value="3"/>
</dbReference>
<dbReference type="FunFam" id="2.60.40.10:FF:001881">
    <property type="entry name" value="immunoglobulin superfamily DCC subclass member 3"/>
    <property type="match status" value="1"/>
</dbReference>
<dbReference type="InterPro" id="IPR003961">
    <property type="entry name" value="FN3_dom"/>
</dbReference>
<proteinExistence type="predicted"/>
<dbReference type="OrthoDB" id="438268at2759"/>
<organism evidence="12 13">
    <name type="scientific">Cervus elaphus hippelaphus</name>
    <name type="common">European red deer</name>
    <dbReference type="NCBI Taxonomy" id="46360"/>
    <lineage>
        <taxon>Eukaryota</taxon>
        <taxon>Metazoa</taxon>
        <taxon>Chordata</taxon>
        <taxon>Craniata</taxon>
        <taxon>Vertebrata</taxon>
        <taxon>Euteleostomi</taxon>
        <taxon>Mammalia</taxon>
        <taxon>Eutheria</taxon>
        <taxon>Laurasiatheria</taxon>
        <taxon>Artiodactyla</taxon>
        <taxon>Ruminantia</taxon>
        <taxon>Pecora</taxon>
        <taxon>Cervidae</taxon>
        <taxon>Cervinae</taxon>
        <taxon>Cervus</taxon>
    </lineage>
</organism>
<reference evidence="12 13" key="1">
    <citation type="journal article" date="2018" name="Mol. Genet. Genomics">
        <title>The red deer Cervus elaphus genome CerEla1.0: sequencing, annotating, genes, and chromosomes.</title>
        <authorList>
            <person name="Bana N.A."/>
            <person name="Nyiri A."/>
            <person name="Nagy J."/>
            <person name="Frank K."/>
            <person name="Nagy T."/>
            <person name="Steger V."/>
            <person name="Schiller M."/>
            <person name="Lakatos P."/>
            <person name="Sugar L."/>
            <person name="Horn P."/>
            <person name="Barta E."/>
            <person name="Orosz L."/>
        </authorList>
    </citation>
    <scope>NUCLEOTIDE SEQUENCE [LARGE SCALE GENOMIC DNA]</scope>
    <source>
        <strain evidence="12">Hungarian</strain>
    </source>
</reference>
<evidence type="ECO:0000313" key="13">
    <source>
        <dbReference type="Proteomes" id="UP000242450"/>
    </source>
</evidence>
<feature type="compositionally biased region" description="Polar residues" evidence="8">
    <location>
        <begin position="540"/>
        <end position="550"/>
    </location>
</feature>
<dbReference type="InterPro" id="IPR036116">
    <property type="entry name" value="FN3_sf"/>
</dbReference>
<evidence type="ECO:0000259" key="10">
    <source>
        <dbReference type="PROSITE" id="PS50835"/>
    </source>
</evidence>
<dbReference type="GO" id="GO:0016020">
    <property type="term" value="C:membrane"/>
    <property type="evidence" value="ECO:0007669"/>
    <property type="project" value="UniProtKB-SubCell"/>
</dbReference>
<dbReference type="InterPro" id="IPR036179">
    <property type="entry name" value="Ig-like_dom_sf"/>
</dbReference>
<accession>A0A212CUS0</accession>
<evidence type="ECO:0000256" key="4">
    <source>
        <dbReference type="ARBA" id="ARBA00022989"/>
    </source>
</evidence>
<dbReference type="SMART" id="SM00409">
    <property type="entry name" value="IG"/>
    <property type="match status" value="2"/>
</dbReference>
<dbReference type="InterPro" id="IPR003598">
    <property type="entry name" value="Ig_sub2"/>
</dbReference>
<evidence type="ECO:0000256" key="7">
    <source>
        <dbReference type="ARBA" id="ARBA00023319"/>
    </source>
</evidence>
<dbReference type="PROSITE" id="PS50853">
    <property type="entry name" value="FN3"/>
    <property type="match status" value="2"/>
</dbReference>
<dbReference type="FunFam" id="2.60.40.10:FF:000577">
    <property type="entry name" value="immunoglobulin superfamily DCC subclass member 3"/>
    <property type="match status" value="1"/>
</dbReference>
<feature type="domain" description="Fibronectin type-III" evidence="11">
    <location>
        <begin position="386"/>
        <end position="481"/>
    </location>
</feature>
<evidence type="ECO:0000313" key="12">
    <source>
        <dbReference type="EMBL" id="OWK09747.1"/>
    </source>
</evidence>
<gene>
    <name evidence="12" type="ORF">Celaphus_00006607</name>
</gene>
<keyword evidence="5 9" id="KW-0472">Membrane</keyword>
<dbReference type="SMART" id="SM00060">
    <property type="entry name" value="FN3"/>
    <property type="match status" value="2"/>
</dbReference>
<keyword evidence="2 9" id="KW-0812">Transmembrane</keyword>
<dbReference type="SMART" id="SM00408">
    <property type="entry name" value="IGc2"/>
    <property type="match status" value="2"/>
</dbReference>
<dbReference type="CDD" id="cd00096">
    <property type="entry name" value="Ig"/>
    <property type="match status" value="1"/>
</dbReference>
<evidence type="ECO:0000256" key="1">
    <source>
        <dbReference type="ARBA" id="ARBA00004167"/>
    </source>
</evidence>
<dbReference type="FunFam" id="2.60.40.10:FF:000930">
    <property type="entry name" value="immunoglobulin superfamily DCC subclass member 3"/>
    <property type="match status" value="1"/>
</dbReference>
<keyword evidence="6" id="KW-1015">Disulfide bond</keyword>
<evidence type="ECO:0000256" key="3">
    <source>
        <dbReference type="ARBA" id="ARBA00022737"/>
    </source>
</evidence>
<evidence type="ECO:0000256" key="6">
    <source>
        <dbReference type="ARBA" id="ARBA00023157"/>
    </source>
</evidence>
<feature type="compositionally biased region" description="Basic and acidic residues" evidence="8">
    <location>
        <begin position="562"/>
        <end position="573"/>
    </location>
</feature>
<keyword evidence="13" id="KW-1185">Reference proteome</keyword>
<dbReference type="PROSITE" id="PS50835">
    <property type="entry name" value="IG_LIKE"/>
    <property type="match status" value="2"/>
</dbReference>
<dbReference type="Pfam" id="PF13927">
    <property type="entry name" value="Ig_3"/>
    <property type="match status" value="2"/>
</dbReference>
<feature type="region of interest" description="Disordered" evidence="8">
    <location>
        <begin position="540"/>
        <end position="573"/>
    </location>
</feature>
<comment type="caution">
    <text evidence="12">The sequence shown here is derived from an EMBL/GenBank/DDBJ whole genome shotgun (WGS) entry which is preliminary data.</text>
</comment>
<dbReference type="PANTHER" id="PTHR44170">
    <property type="entry name" value="PROTEIN SIDEKICK"/>
    <property type="match status" value="1"/>
</dbReference>
<dbReference type="EMBL" id="MKHE01000012">
    <property type="protein sequence ID" value="OWK09747.1"/>
    <property type="molecule type" value="Genomic_DNA"/>
</dbReference>
<name>A0A212CUS0_CEREH</name>
<dbReference type="Gene3D" id="2.60.40.10">
    <property type="entry name" value="Immunoglobulins"/>
    <property type="match status" value="4"/>
</dbReference>
<keyword evidence="7" id="KW-0393">Immunoglobulin domain</keyword>
<feature type="domain" description="Ig-like" evidence="10">
    <location>
        <begin position="30"/>
        <end position="114"/>
    </location>
</feature>
<dbReference type="InterPro" id="IPR003599">
    <property type="entry name" value="Ig_sub"/>
</dbReference>
<dbReference type="FunFam" id="2.60.40.10:FF:001494">
    <property type="entry name" value="Immunoglobulin superfamily DCC subclass member 3"/>
    <property type="match status" value="1"/>
</dbReference>
<dbReference type="PANTHER" id="PTHR44170:SF20">
    <property type="entry name" value="IMMUNOGLOBULIN SUPERFAMILY DCC SUBCLASS MEMBER 3"/>
    <property type="match status" value="1"/>
</dbReference>
<dbReference type="SUPFAM" id="SSF49265">
    <property type="entry name" value="Fibronectin type III"/>
    <property type="match status" value="1"/>
</dbReference>
<dbReference type="GO" id="GO:0098609">
    <property type="term" value="P:cell-cell adhesion"/>
    <property type="evidence" value="ECO:0007669"/>
    <property type="project" value="TreeGrafter"/>
</dbReference>
<sequence>MCDLRPPRLLPSPLLLSSVPAPCTPPFLSPAMSDFHVHPQATVGEEGGVARFQCQIHGLPKPLITWEKNRVPVDTDNERYTLLPKGVLQITGLRAEDSGVFHCVASNIASVRVSHGARLTVTGSGSGAYKEPTILVGPENLTLTVHQTAVLECVATGNPRPIVSWSRLDGRPIGVEGIQVLGTGNLIISDVTVQHSGVYVCAANRPGTRVRRTAQGRLVVQAPPVHLLAGWDKAMFTCQTQAEQPPHVMWLKNGQVLGPGGHCVAENSAGSSQASARLTVLWAEGLPGPPLNVQAVPVSSTEVRVSWTEPLVNTREIIGYVLHIRKAADPPELEYQEAVSKSTFQHLVSDLEPSTAYSFYIKAYTPRGASSASAPTLASTLGEAPAPPPLSARVLGSSTLQLLWEPWPRLAQHEGGFKLFYRPASKAAFTGPILLPGTVSSYNLSQLDPTAVYEVKLLAYNQHGDGNATVRFMSLRGAAERTALSPPCDCRKEEATNQTSTTGIVIGIHIGVTCIIFCVLFLLFGQRGRVLLCKDVENQLSPPQGPQSQRDPGILAPNGAGRAERGPLGRDGKRVDMKELEQLFPRAGALQPHPRPTDPEALALCEVTQLSMLPLRGLSLLEEMPSEALPPQDVGPGLPSEGPAAQPAPSGP</sequence>
<evidence type="ECO:0000256" key="2">
    <source>
        <dbReference type="ARBA" id="ARBA00022692"/>
    </source>
</evidence>
<keyword evidence="3" id="KW-0677">Repeat</keyword>
<dbReference type="Proteomes" id="UP000242450">
    <property type="component" value="Chromosome 12"/>
</dbReference>
<dbReference type="InterPro" id="IPR013783">
    <property type="entry name" value="Ig-like_fold"/>
</dbReference>
<keyword evidence="4 9" id="KW-1133">Transmembrane helix</keyword>
<dbReference type="AlphaFoldDB" id="A0A212CUS0"/>
<protein>
    <submittedName>
        <fullName evidence="12">Uncharacterized protein</fullName>
    </submittedName>
</protein>
<feature type="transmembrane region" description="Helical" evidence="9">
    <location>
        <begin position="504"/>
        <end position="524"/>
    </location>
</feature>
<evidence type="ECO:0000256" key="8">
    <source>
        <dbReference type="SAM" id="MobiDB-lite"/>
    </source>
</evidence>
<evidence type="ECO:0000259" key="11">
    <source>
        <dbReference type="PROSITE" id="PS50853"/>
    </source>
</evidence>